<gene>
    <name evidence="2" type="ORF">RM541_07385</name>
</gene>
<name>A0ABU3DR39_9FLAO</name>
<feature type="compositionally biased region" description="Acidic residues" evidence="1">
    <location>
        <begin position="249"/>
        <end position="305"/>
    </location>
</feature>
<sequence>MKKYLLIMAAVVSTSFFTGCETDDEFTAPNYAALEMSPVDIKVELGGSTSYDVNVYTADVVGNDRTFDVVVRNSSTMSSAAYAVPATVTVPGGTNEGTFTVNVDDVDFRPNGESLILGIAREDGGFVGDDFQLNVSWSCDNPLVIDFVFDDYASEATWDVTDAEGDILLSGGGFADGAASATVERCLSDGDYTFTVYDSYGDGLSADGSVTLSFSGEDLVVIPGAFTTEMSVDFTLGENASAGEPYVNVDEDDSEEDSEGEGDDTDGSDSDEGDDSDDSDSDEGDDSDDSDSDEGDDSEGDETAE</sequence>
<comment type="caution">
    <text evidence="2">The sequence shown here is derived from an EMBL/GenBank/DDBJ whole genome shotgun (WGS) entry which is preliminary data.</text>
</comment>
<accession>A0ABU3DR39</accession>
<reference evidence="2 3" key="1">
    <citation type="submission" date="2023-09" db="EMBL/GenBank/DDBJ databases">
        <authorList>
            <person name="Rey-Velasco X."/>
        </authorList>
    </citation>
    <scope>NUCLEOTIDE SEQUENCE [LARGE SCALE GENOMIC DNA]</scope>
    <source>
        <strain evidence="2 3">F225</strain>
    </source>
</reference>
<feature type="region of interest" description="Disordered" evidence="1">
    <location>
        <begin position="238"/>
        <end position="305"/>
    </location>
</feature>
<dbReference type="RefSeq" id="WP_311499581.1">
    <property type="nucleotide sequence ID" value="NZ_JAVRHN010000005.1"/>
</dbReference>
<dbReference type="EMBL" id="JAVRHN010000005">
    <property type="protein sequence ID" value="MDT0686182.1"/>
    <property type="molecule type" value="Genomic_DNA"/>
</dbReference>
<evidence type="ECO:0000313" key="2">
    <source>
        <dbReference type="EMBL" id="MDT0686182.1"/>
    </source>
</evidence>
<dbReference type="PROSITE" id="PS51257">
    <property type="entry name" value="PROKAR_LIPOPROTEIN"/>
    <property type="match status" value="1"/>
</dbReference>
<proteinExistence type="predicted"/>
<keyword evidence="3" id="KW-1185">Reference proteome</keyword>
<organism evidence="2 3">
    <name type="scientific">Autumnicola psychrophila</name>
    <dbReference type="NCBI Taxonomy" id="3075592"/>
    <lineage>
        <taxon>Bacteria</taxon>
        <taxon>Pseudomonadati</taxon>
        <taxon>Bacteroidota</taxon>
        <taxon>Flavobacteriia</taxon>
        <taxon>Flavobacteriales</taxon>
        <taxon>Flavobacteriaceae</taxon>
        <taxon>Autumnicola</taxon>
    </lineage>
</organism>
<evidence type="ECO:0000313" key="3">
    <source>
        <dbReference type="Proteomes" id="UP001253848"/>
    </source>
</evidence>
<protein>
    <submittedName>
        <fullName evidence="2">Uncharacterized protein</fullName>
    </submittedName>
</protein>
<evidence type="ECO:0000256" key="1">
    <source>
        <dbReference type="SAM" id="MobiDB-lite"/>
    </source>
</evidence>
<dbReference type="Proteomes" id="UP001253848">
    <property type="component" value="Unassembled WGS sequence"/>
</dbReference>